<dbReference type="EMBL" id="JBHTIC010000008">
    <property type="protein sequence ID" value="MFD0761959.1"/>
    <property type="molecule type" value="Genomic_DNA"/>
</dbReference>
<feature type="domain" description="Protein FecR C-terminal" evidence="3">
    <location>
        <begin position="312"/>
        <end position="381"/>
    </location>
</feature>
<keyword evidence="1" id="KW-1133">Transmembrane helix</keyword>
<feature type="domain" description="FecR protein" evidence="2">
    <location>
        <begin position="172"/>
        <end position="269"/>
    </location>
</feature>
<keyword evidence="5" id="KW-1185">Reference proteome</keyword>
<comment type="caution">
    <text evidence="4">The sequence shown here is derived from an EMBL/GenBank/DDBJ whole genome shotgun (WGS) entry which is preliminary data.</text>
</comment>
<evidence type="ECO:0000313" key="5">
    <source>
        <dbReference type="Proteomes" id="UP001597032"/>
    </source>
</evidence>
<dbReference type="Pfam" id="PF16344">
    <property type="entry name" value="FecR_C"/>
    <property type="match status" value="1"/>
</dbReference>
<evidence type="ECO:0000313" key="4">
    <source>
        <dbReference type="EMBL" id="MFD0761959.1"/>
    </source>
</evidence>
<dbReference type="InterPro" id="IPR006860">
    <property type="entry name" value="FecR"/>
</dbReference>
<dbReference type="Pfam" id="PF04773">
    <property type="entry name" value="FecR"/>
    <property type="match status" value="1"/>
</dbReference>
<dbReference type="InterPro" id="IPR012373">
    <property type="entry name" value="Ferrdict_sens_TM"/>
</dbReference>
<dbReference type="PIRSF" id="PIRSF018266">
    <property type="entry name" value="FecR"/>
    <property type="match status" value="1"/>
</dbReference>
<evidence type="ECO:0000256" key="1">
    <source>
        <dbReference type="SAM" id="Phobius"/>
    </source>
</evidence>
<protein>
    <submittedName>
        <fullName evidence="4">FecR family protein</fullName>
    </submittedName>
</protein>
<dbReference type="Proteomes" id="UP001597032">
    <property type="component" value="Unassembled WGS sequence"/>
</dbReference>
<organism evidence="4 5">
    <name type="scientific">Lutibacter aestuarii</name>
    <dbReference type="NCBI Taxonomy" id="861111"/>
    <lineage>
        <taxon>Bacteria</taxon>
        <taxon>Pseudomonadati</taxon>
        <taxon>Bacteroidota</taxon>
        <taxon>Flavobacteriia</taxon>
        <taxon>Flavobacteriales</taxon>
        <taxon>Flavobacteriaceae</taxon>
        <taxon>Lutibacter</taxon>
    </lineage>
</organism>
<keyword evidence="1" id="KW-0472">Membrane</keyword>
<gene>
    <name evidence="4" type="ORF">ACFQZW_07690</name>
</gene>
<dbReference type="PANTHER" id="PTHR30273">
    <property type="entry name" value="PERIPLASMIC SIGNAL SENSOR AND SIGMA FACTOR ACTIVATOR FECR-RELATED"/>
    <property type="match status" value="1"/>
</dbReference>
<keyword evidence="1" id="KW-0812">Transmembrane</keyword>
<dbReference type="RefSeq" id="WP_386782168.1">
    <property type="nucleotide sequence ID" value="NZ_JBHTIC010000008.1"/>
</dbReference>
<evidence type="ECO:0000259" key="3">
    <source>
        <dbReference type="Pfam" id="PF16344"/>
    </source>
</evidence>
<proteinExistence type="predicted"/>
<sequence>MSLKDRKKLAELIEKLIKGKASKNEIISLYNFFLSHQTIFKWPKEFENKELVEKEIFNKIQKQAKIGPYKESKLSKLRSLNFIKYAAVLVIFISVCYFIFNNEETNKTNIVIENNIEIGTDKATLTLEDGSNIVLEKGKTYKKENIKSDGEKIVYEASQSEPVPKLTYNFLTVPKGGQFYIDLEDGTKVWLNADSKLKYPIKFIDGQPRDVELLYGEAYFIVSPSTKHHGDKFRVISNHQEIEVLGTEFNIKAYQNDNVVETVLVEGKINVDINNENKILLPNQQLKYSKLTNTSEINTVNALYETAWRFGYFKFYKKSFFEVSKVLERWYNVKIVFEKNELKDFKITGVSSKHQNIENFLKTLKNTNNITYEIKEDIIYIK</sequence>
<reference evidence="5" key="1">
    <citation type="journal article" date="2019" name="Int. J. Syst. Evol. Microbiol.">
        <title>The Global Catalogue of Microorganisms (GCM) 10K type strain sequencing project: providing services to taxonomists for standard genome sequencing and annotation.</title>
        <authorList>
            <consortium name="The Broad Institute Genomics Platform"/>
            <consortium name="The Broad Institute Genome Sequencing Center for Infectious Disease"/>
            <person name="Wu L."/>
            <person name="Ma J."/>
        </authorList>
    </citation>
    <scope>NUCLEOTIDE SEQUENCE [LARGE SCALE GENOMIC DNA]</scope>
    <source>
        <strain evidence="5">CCUG 60022</strain>
    </source>
</reference>
<accession>A0ABW2Z7P0</accession>
<feature type="transmembrane region" description="Helical" evidence="1">
    <location>
        <begin position="82"/>
        <end position="100"/>
    </location>
</feature>
<dbReference type="Gene3D" id="2.60.120.1440">
    <property type="match status" value="1"/>
</dbReference>
<dbReference type="InterPro" id="IPR032508">
    <property type="entry name" value="FecR_C"/>
</dbReference>
<name>A0ABW2Z7P0_9FLAO</name>
<evidence type="ECO:0000259" key="2">
    <source>
        <dbReference type="Pfam" id="PF04773"/>
    </source>
</evidence>
<dbReference type="Gene3D" id="3.55.50.30">
    <property type="match status" value="1"/>
</dbReference>
<dbReference type="PANTHER" id="PTHR30273:SF2">
    <property type="entry name" value="PROTEIN FECR"/>
    <property type="match status" value="1"/>
</dbReference>